<dbReference type="PROSITE" id="PS00217">
    <property type="entry name" value="SUGAR_TRANSPORT_2"/>
    <property type="match status" value="1"/>
</dbReference>
<sequence>MLTVKAIVPTEEHATHSPATAADANHAAAAADITARIERLPFSSWHVRLVTVVGIAHLLDAFDSLAIALVLPVLIELWHFSPGQVGLVFSIGYLGQIVGAIGLSWLSERFGRLRVLRLALGIMAVLSLATAFAGSYMTFVILRLIQGLGLGGEVPVAATLVNELTPARFRGRVISSLQSIFAAGLFLTSFAAVWLIPQFGWKSMFYLGALPGLLIFVIGGVVPESPRWLALRGRIDEATAATERIEAAISKQGTRPLPAVGPLTLHPIRRHGRFADLFRNGYAVRTVCIWVLMFCISACGNALITWLPTIYKTVYHVTLTNTFLLSSVLGIAGLSGAITSVLVIDSIGRRRTFMLSLFGSAVPLIALGLAGHLPMLAVVSLLTVSNYLLAIGLGSIHTYATEIYPTRMRALGAGAAMAWLRIAQVVSPLVIGALLSHIGVGAVFLFLAVMGLIGGLTVAVAAIETKGRILEEISV</sequence>
<dbReference type="InterPro" id="IPR005829">
    <property type="entry name" value="Sugar_transporter_CS"/>
</dbReference>
<dbReference type="SUPFAM" id="SSF103473">
    <property type="entry name" value="MFS general substrate transporter"/>
    <property type="match status" value="1"/>
</dbReference>
<dbReference type="PANTHER" id="PTHR23511:SF34">
    <property type="entry name" value="SYNAPTIC VESICLE GLYCOPROTEIN 2"/>
    <property type="match status" value="1"/>
</dbReference>
<feature type="transmembrane region" description="Helical" evidence="7">
    <location>
        <begin position="49"/>
        <end position="75"/>
    </location>
</feature>
<feature type="transmembrane region" description="Helical" evidence="7">
    <location>
        <begin position="376"/>
        <end position="399"/>
    </location>
</feature>
<evidence type="ECO:0000256" key="7">
    <source>
        <dbReference type="SAM" id="Phobius"/>
    </source>
</evidence>
<dbReference type="PANTHER" id="PTHR23511">
    <property type="entry name" value="SYNAPTIC VESICLE GLYCOPROTEIN 2"/>
    <property type="match status" value="1"/>
</dbReference>
<evidence type="ECO:0000313" key="9">
    <source>
        <dbReference type="EMBL" id="SAL51727.1"/>
    </source>
</evidence>
<feature type="transmembrane region" description="Helical" evidence="7">
    <location>
        <begin position="353"/>
        <end position="370"/>
    </location>
</feature>
<dbReference type="GO" id="GO:0022857">
    <property type="term" value="F:transmembrane transporter activity"/>
    <property type="evidence" value="ECO:0007669"/>
    <property type="project" value="InterPro"/>
</dbReference>
<feature type="transmembrane region" description="Helical" evidence="7">
    <location>
        <begin position="411"/>
        <end position="435"/>
    </location>
</feature>
<evidence type="ECO:0000256" key="5">
    <source>
        <dbReference type="ARBA" id="ARBA00022989"/>
    </source>
</evidence>
<feature type="transmembrane region" description="Helical" evidence="7">
    <location>
        <begin position="144"/>
        <end position="161"/>
    </location>
</feature>
<dbReference type="AlphaFoldDB" id="A0A158I5J8"/>
<dbReference type="Pfam" id="PF00083">
    <property type="entry name" value="Sugar_tr"/>
    <property type="match status" value="1"/>
</dbReference>
<keyword evidence="3" id="KW-0813">Transport</keyword>
<dbReference type="GO" id="GO:0016020">
    <property type="term" value="C:membrane"/>
    <property type="evidence" value="ECO:0007669"/>
    <property type="project" value="UniProtKB-SubCell"/>
</dbReference>
<reference evidence="9 10" key="1">
    <citation type="submission" date="2016-01" db="EMBL/GenBank/DDBJ databases">
        <authorList>
            <person name="Oliw E.H."/>
        </authorList>
    </citation>
    <scope>NUCLEOTIDE SEQUENCE [LARGE SCALE GENOMIC DNA]</scope>
    <source>
        <strain evidence="9">LMG 27134</strain>
    </source>
</reference>
<evidence type="ECO:0000256" key="2">
    <source>
        <dbReference type="ARBA" id="ARBA00010992"/>
    </source>
</evidence>
<feature type="transmembrane region" description="Helical" evidence="7">
    <location>
        <begin position="173"/>
        <end position="197"/>
    </location>
</feature>
<comment type="similarity">
    <text evidence="2">Belongs to the major facilitator superfamily. Sugar transporter (TC 2.A.1.1) family.</text>
</comment>
<comment type="subcellular location">
    <subcellularLocation>
        <location evidence="1">Membrane</location>
        <topology evidence="1">Multi-pass membrane protein</topology>
    </subcellularLocation>
</comment>
<feature type="transmembrane region" description="Helical" evidence="7">
    <location>
        <begin position="87"/>
        <end position="106"/>
    </location>
</feature>
<dbReference type="InterPro" id="IPR020846">
    <property type="entry name" value="MFS_dom"/>
</dbReference>
<dbReference type="PROSITE" id="PS00216">
    <property type="entry name" value="SUGAR_TRANSPORT_1"/>
    <property type="match status" value="1"/>
</dbReference>
<dbReference type="PROSITE" id="PS50850">
    <property type="entry name" value="MFS"/>
    <property type="match status" value="1"/>
</dbReference>
<evidence type="ECO:0000259" key="8">
    <source>
        <dbReference type="PROSITE" id="PS50850"/>
    </source>
</evidence>
<dbReference type="InterPro" id="IPR036259">
    <property type="entry name" value="MFS_trans_sf"/>
</dbReference>
<accession>A0A158I5J8</accession>
<proteinExistence type="inferred from homology"/>
<dbReference type="EMBL" id="FCOK02000041">
    <property type="protein sequence ID" value="SAL51727.1"/>
    <property type="molecule type" value="Genomic_DNA"/>
</dbReference>
<protein>
    <submittedName>
        <fullName evidence="9">Transport protein</fullName>
    </submittedName>
</protein>
<dbReference type="RefSeq" id="WP_062089678.1">
    <property type="nucleotide sequence ID" value="NZ_FCOK02000041.1"/>
</dbReference>
<dbReference type="Proteomes" id="UP000054683">
    <property type="component" value="Unassembled WGS sequence"/>
</dbReference>
<feature type="transmembrane region" description="Helical" evidence="7">
    <location>
        <begin position="118"/>
        <end position="138"/>
    </location>
</feature>
<evidence type="ECO:0000313" key="10">
    <source>
        <dbReference type="Proteomes" id="UP000054683"/>
    </source>
</evidence>
<evidence type="ECO:0000256" key="3">
    <source>
        <dbReference type="ARBA" id="ARBA00022448"/>
    </source>
</evidence>
<evidence type="ECO:0000256" key="6">
    <source>
        <dbReference type="ARBA" id="ARBA00023136"/>
    </source>
</evidence>
<feature type="domain" description="Major facilitator superfamily (MFS) profile" evidence="8">
    <location>
        <begin position="49"/>
        <end position="466"/>
    </location>
</feature>
<dbReference type="CDD" id="cd17316">
    <property type="entry name" value="MFS_SV2_like"/>
    <property type="match status" value="1"/>
</dbReference>
<dbReference type="InterPro" id="IPR005828">
    <property type="entry name" value="MFS_sugar_transport-like"/>
</dbReference>
<keyword evidence="5 7" id="KW-1133">Transmembrane helix</keyword>
<feature type="transmembrane region" description="Helical" evidence="7">
    <location>
        <begin position="441"/>
        <end position="463"/>
    </location>
</feature>
<evidence type="ECO:0000256" key="4">
    <source>
        <dbReference type="ARBA" id="ARBA00022692"/>
    </source>
</evidence>
<keyword evidence="4 7" id="KW-0812">Transmembrane</keyword>
<dbReference type="Gene3D" id="1.20.1250.20">
    <property type="entry name" value="MFS general substrate transporter like domains"/>
    <property type="match status" value="1"/>
</dbReference>
<evidence type="ECO:0000256" key="1">
    <source>
        <dbReference type="ARBA" id="ARBA00004141"/>
    </source>
</evidence>
<feature type="transmembrane region" description="Helical" evidence="7">
    <location>
        <begin position="287"/>
        <end position="311"/>
    </location>
</feature>
<feature type="transmembrane region" description="Helical" evidence="7">
    <location>
        <begin position="323"/>
        <end position="344"/>
    </location>
</feature>
<gene>
    <name evidence="9" type="ORF">AWB69_05315</name>
</gene>
<name>A0A158I5J8_9BURK</name>
<feature type="transmembrane region" description="Helical" evidence="7">
    <location>
        <begin position="203"/>
        <end position="222"/>
    </location>
</feature>
<keyword evidence="6 7" id="KW-0472">Membrane</keyword>
<organism evidence="9 10">
    <name type="scientific">Caballeronia udeis</name>
    <dbReference type="NCBI Taxonomy" id="1232866"/>
    <lineage>
        <taxon>Bacteria</taxon>
        <taxon>Pseudomonadati</taxon>
        <taxon>Pseudomonadota</taxon>
        <taxon>Betaproteobacteria</taxon>
        <taxon>Burkholderiales</taxon>
        <taxon>Burkholderiaceae</taxon>
        <taxon>Caballeronia</taxon>
    </lineage>
</organism>